<feature type="compositionally biased region" description="Polar residues" evidence="1">
    <location>
        <begin position="79"/>
        <end position="95"/>
    </location>
</feature>
<dbReference type="KEGG" id="pavi:110765731"/>
<dbReference type="Proteomes" id="UP000515124">
    <property type="component" value="Unplaced"/>
</dbReference>
<dbReference type="AlphaFoldDB" id="A0A6P5TC05"/>
<evidence type="ECO:0000313" key="2">
    <source>
        <dbReference type="Proteomes" id="UP000515124"/>
    </source>
</evidence>
<dbReference type="Gramene" id="Pav_sc0001196.1_g1590.1.br:mrna">
    <property type="protein sequence ID" value="Pav_sc0001196.1_g1590.1.br:mrna"/>
    <property type="gene ID" value="Pav_sc0001196.1_g1590.1.br"/>
</dbReference>
<dbReference type="RefSeq" id="XP_021824627.1">
    <property type="nucleotide sequence ID" value="XM_021968935.1"/>
</dbReference>
<protein>
    <submittedName>
        <fullName evidence="3">Uncharacterized protein LOC110765731</fullName>
    </submittedName>
</protein>
<reference evidence="3" key="1">
    <citation type="submission" date="2025-08" db="UniProtKB">
        <authorList>
            <consortium name="RefSeq"/>
        </authorList>
    </citation>
    <scope>IDENTIFICATION</scope>
</reference>
<keyword evidence="2" id="KW-1185">Reference proteome</keyword>
<gene>
    <name evidence="3" type="primary">LOC110765731</name>
</gene>
<sequence length="118" mass="13112">MASERNFEYTGVLNNGIALAAVANPEVQNRSGRTKFQTVSEQVGTLKQTISIPEAGYVTLKPQKQSAQMEAQMEVPVTEPQTETDGKPTSTSNWQAWKDSDQHKRTRRRSGSSVIKMK</sequence>
<accession>A0A6P5TC05</accession>
<proteinExistence type="predicted"/>
<evidence type="ECO:0000313" key="3">
    <source>
        <dbReference type="RefSeq" id="XP_021824627.1"/>
    </source>
</evidence>
<organism evidence="2 3">
    <name type="scientific">Prunus avium</name>
    <name type="common">Cherry</name>
    <name type="synonym">Cerasus avium</name>
    <dbReference type="NCBI Taxonomy" id="42229"/>
    <lineage>
        <taxon>Eukaryota</taxon>
        <taxon>Viridiplantae</taxon>
        <taxon>Streptophyta</taxon>
        <taxon>Embryophyta</taxon>
        <taxon>Tracheophyta</taxon>
        <taxon>Spermatophyta</taxon>
        <taxon>Magnoliopsida</taxon>
        <taxon>eudicotyledons</taxon>
        <taxon>Gunneridae</taxon>
        <taxon>Pentapetalae</taxon>
        <taxon>rosids</taxon>
        <taxon>fabids</taxon>
        <taxon>Rosales</taxon>
        <taxon>Rosaceae</taxon>
        <taxon>Amygdaloideae</taxon>
        <taxon>Amygdaleae</taxon>
        <taxon>Prunus</taxon>
    </lineage>
</organism>
<dbReference type="GeneID" id="110765731"/>
<feature type="region of interest" description="Disordered" evidence="1">
    <location>
        <begin position="63"/>
        <end position="118"/>
    </location>
</feature>
<evidence type="ECO:0000256" key="1">
    <source>
        <dbReference type="SAM" id="MobiDB-lite"/>
    </source>
</evidence>
<name>A0A6P5TC05_PRUAV</name>